<evidence type="ECO:0000313" key="2">
    <source>
        <dbReference type="Proteomes" id="UP001157418"/>
    </source>
</evidence>
<accession>A0AAU9P3B9</accession>
<dbReference type="EMBL" id="CAKMRJ010005523">
    <property type="protein sequence ID" value="CAH1444743.1"/>
    <property type="molecule type" value="Genomic_DNA"/>
</dbReference>
<proteinExistence type="predicted"/>
<reference evidence="1 2" key="1">
    <citation type="submission" date="2022-01" db="EMBL/GenBank/DDBJ databases">
        <authorList>
            <person name="Xiong W."/>
            <person name="Schranz E."/>
        </authorList>
    </citation>
    <scope>NUCLEOTIDE SEQUENCE [LARGE SCALE GENOMIC DNA]</scope>
</reference>
<organism evidence="1 2">
    <name type="scientific">Lactuca virosa</name>
    <dbReference type="NCBI Taxonomy" id="75947"/>
    <lineage>
        <taxon>Eukaryota</taxon>
        <taxon>Viridiplantae</taxon>
        <taxon>Streptophyta</taxon>
        <taxon>Embryophyta</taxon>
        <taxon>Tracheophyta</taxon>
        <taxon>Spermatophyta</taxon>
        <taxon>Magnoliopsida</taxon>
        <taxon>eudicotyledons</taxon>
        <taxon>Gunneridae</taxon>
        <taxon>Pentapetalae</taxon>
        <taxon>asterids</taxon>
        <taxon>campanulids</taxon>
        <taxon>Asterales</taxon>
        <taxon>Asteraceae</taxon>
        <taxon>Cichorioideae</taxon>
        <taxon>Cichorieae</taxon>
        <taxon>Lactucinae</taxon>
        <taxon>Lactuca</taxon>
    </lineage>
</organism>
<comment type="caution">
    <text evidence="1">The sequence shown here is derived from an EMBL/GenBank/DDBJ whole genome shotgun (WGS) entry which is preliminary data.</text>
</comment>
<protein>
    <submittedName>
        <fullName evidence="1">Uncharacterized protein</fullName>
    </submittedName>
</protein>
<name>A0AAU9P3B9_9ASTR</name>
<evidence type="ECO:0000313" key="1">
    <source>
        <dbReference type="EMBL" id="CAH1444743.1"/>
    </source>
</evidence>
<dbReference type="AlphaFoldDB" id="A0AAU9P3B9"/>
<gene>
    <name evidence="1" type="ORF">LVIROSA_LOCUS30553</name>
</gene>
<keyword evidence="2" id="KW-1185">Reference proteome</keyword>
<dbReference type="Proteomes" id="UP001157418">
    <property type="component" value="Unassembled WGS sequence"/>
</dbReference>
<sequence length="158" mass="18031">MTITQRKTSPAIIRCTISTSGSDTAKATAAPQPIPWGCEIDSLENAASLQKWLTDSGLPPQKMDLRKVDVGERGLVANNNIRKGEKFYLYLPHSSSPPIRSGPYSLLYWTQAELDRYLEASQIRERAIERVNNKRCSTWKHLDGNLVFFFQDWFDYPH</sequence>